<dbReference type="Gene3D" id="6.20.450.20">
    <property type="match status" value="1"/>
</dbReference>
<dbReference type="InterPro" id="IPR048851">
    <property type="entry name" value="PaaA2_dom"/>
</dbReference>
<dbReference type="RefSeq" id="WP_120385291.1">
    <property type="nucleotide sequence ID" value="NZ_RAXT01000085.1"/>
</dbReference>
<protein>
    <submittedName>
        <fullName evidence="2">Antitoxin</fullName>
    </submittedName>
</protein>
<evidence type="ECO:0000313" key="2">
    <source>
        <dbReference type="EMBL" id="RKG33307.1"/>
    </source>
</evidence>
<dbReference type="OrthoDB" id="3174560at2"/>
<gene>
    <name evidence="2" type="ORF">D7V20_17980</name>
</gene>
<organism evidence="2 3">
    <name type="scientific">Acinetobacter rongchengensis</name>
    <dbReference type="NCBI Taxonomy" id="2419601"/>
    <lineage>
        <taxon>Bacteria</taxon>
        <taxon>Pseudomonadati</taxon>
        <taxon>Pseudomonadota</taxon>
        <taxon>Gammaproteobacteria</taxon>
        <taxon>Moraxellales</taxon>
        <taxon>Moraxellaceae</taxon>
        <taxon>Acinetobacter</taxon>
    </lineage>
</organism>
<evidence type="ECO:0000313" key="3">
    <source>
        <dbReference type="Proteomes" id="UP000280405"/>
    </source>
</evidence>
<sequence length="62" mass="7338">MNTKFDPIVSEFESSDQEESYNKWFKAKVEASLMDTRPLVAHDQVVARMKKLREERLNNVNH</sequence>
<evidence type="ECO:0000259" key="1">
    <source>
        <dbReference type="Pfam" id="PF21217"/>
    </source>
</evidence>
<dbReference type="Pfam" id="PF21217">
    <property type="entry name" value="PaaA2"/>
    <property type="match status" value="1"/>
</dbReference>
<comment type="caution">
    <text evidence="2">The sequence shown here is derived from an EMBL/GenBank/DDBJ whole genome shotgun (WGS) entry which is preliminary data.</text>
</comment>
<dbReference type="AlphaFoldDB" id="A0A3A8EEH6"/>
<reference evidence="2 3" key="1">
    <citation type="submission" date="2018-09" db="EMBL/GenBank/DDBJ databases">
        <title>The draft genome of Acinetobacter spp. strains.</title>
        <authorList>
            <person name="Qin J."/>
            <person name="Feng Y."/>
            <person name="Zong Z."/>
        </authorList>
    </citation>
    <scope>NUCLEOTIDE SEQUENCE [LARGE SCALE GENOMIC DNA]</scope>
    <source>
        <strain evidence="2 3">WCHAc060115</strain>
    </source>
</reference>
<accession>A0A3A8EEH6</accession>
<dbReference type="EMBL" id="RAXT01000085">
    <property type="protein sequence ID" value="RKG33307.1"/>
    <property type="molecule type" value="Genomic_DNA"/>
</dbReference>
<name>A0A3A8EEH6_9GAMM</name>
<keyword evidence="3" id="KW-1185">Reference proteome</keyword>
<proteinExistence type="predicted"/>
<feature type="domain" description="Stability determinant" evidence="1">
    <location>
        <begin position="17"/>
        <end position="47"/>
    </location>
</feature>
<dbReference type="Proteomes" id="UP000280405">
    <property type="component" value="Unassembled WGS sequence"/>
</dbReference>